<name>A0ABP0QQ79_9DINO</name>
<organism evidence="3 4">
    <name type="scientific">Durusdinium trenchii</name>
    <dbReference type="NCBI Taxonomy" id="1381693"/>
    <lineage>
        <taxon>Eukaryota</taxon>
        <taxon>Sar</taxon>
        <taxon>Alveolata</taxon>
        <taxon>Dinophyceae</taxon>
        <taxon>Suessiales</taxon>
        <taxon>Symbiodiniaceae</taxon>
        <taxon>Durusdinium</taxon>
    </lineage>
</organism>
<proteinExistence type="predicted"/>
<dbReference type="Gene3D" id="3.40.50.1820">
    <property type="entry name" value="alpha/beta hydrolase"/>
    <property type="match status" value="1"/>
</dbReference>
<protein>
    <recommendedName>
        <fullName evidence="2">AB hydrolase-1 domain-containing protein</fullName>
    </recommendedName>
</protein>
<dbReference type="PANTHER" id="PTHR43689">
    <property type="entry name" value="HYDROLASE"/>
    <property type="match status" value="1"/>
</dbReference>
<dbReference type="Proteomes" id="UP001642484">
    <property type="component" value="Unassembled WGS sequence"/>
</dbReference>
<evidence type="ECO:0000313" key="4">
    <source>
        <dbReference type="Proteomes" id="UP001642484"/>
    </source>
</evidence>
<feature type="signal peptide" evidence="1">
    <location>
        <begin position="1"/>
        <end position="24"/>
    </location>
</feature>
<accession>A0ABP0QQ79</accession>
<dbReference type="SUPFAM" id="SSF53474">
    <property type="entry name" value="alpha/beta-Hydrolases"/>
    <property type="match status" value="1"/>
</dbReference>
<dbReference type="InterPro" id="IPR000073">
    <property type="entry name" value="AB_hydrolase_1"/>
</dbReference>
<dbReference type="InterPro" id="IPR000639">
    <property type="entry name" value="Epox_hydrolase-like"/>
</dbReference>
<feature type="domain" description="AB hydrolase-1" evidence="2">
    <location>
        <begin position="106"/>
        <end position="341"/>
    </location>
</feature>
<dbReference type="PRINTS" id="PR00412">
    <property type="entry name" value="EPOXHYDRLASE"/>
</dbReference>
<keyword evidence="1" id="KW-0732">Signal</keyword>
<dbReference type="Pfam" id="PF12697">
    <property type="entry name" value="Abhydrolase_6"/>
    <property type="match status" value="1"/>
</dbReference>
<sequence length="350" mass="38206">MARPLRGASGAMALLLALLVFSRSLLNFAAPSRRVEQKAAGTAVMERVAVQLPAALEEIEEPLALAAAGRYEAVELEVPSISPRPISTSFIACNSDVSASTGRPPLVLLHGFDSSALEFRRLLPAMDEAGIEVYFLDLLGWGFGGKEEVTDFSPEAKREHLFAFWSQHLRGRPMVLGGASLGGGIAMDFAVAHPQAVEKMVLINAQGFIDGAPKVGPLGFLGIKVLGSWPLRWMANQMAYFDKERYATEDAVRVGRLHVETDGWEEASLDYLNSGGYTLSPLVSQVAAPTLMIWGENDEILDVQEQVPRFQEELRCPVQLQWIKDSGHVPHLEKPAETAKAIQVFLDSKQ</sequence>
<evidence type="ECO:0000256" key="1">
    <source>
        <dbReference type="SAM" id="SignalP"/>
    </source>
</evidence>
<dbReference type="EMBL" id="CAXAMN010024840">
    <property type="protein sequence ID" value="CAK9090419.1"/>
    <property type="molecule type" value="Genomic_DNA"/>
</dbReference>
<comment type="caution">
    <text evidence="3">The sequence shown here is derived from an EMBL/GenBank/DDBJ whole genome shotgun (WGS) entry which is preliminary data.</text>
</comment>
<dbReference type="PANTHER" id="PTHR43689:SF8">
    <property type="entry name" value="ALPHA_BETA-HYDROLASES SUPERFAMILY PROTEIN"/>
    <property type="match status" value="1"/>
</dbReference>
<evidence type="ECO:0000259" key="2">
    <source>
        <dbReference type="Pfam" id="PF12697"/>
    </source>
</evidence>
<gene>
    <name evidence="3" type="ORF">CCMP2556_LOCUS43452</name>
</gene>
<evidence type="ECO:0000313" key="3">
    <source>
        <dbReference type="EMBL" id="CAK9090419.1"/>
    </source>
</evidence>
<dbReference type="PRINTS" id="PR00111">
    <property type="entry name" value="ABHYDROLASE"/>
</dbReference>
<dbReference type="InterPro" id="IPR029058">
    <property type="entry name" value="AB_hydrolase_fold"/>
</dbReference>
<reference evidence="3 4" key="1">
    <citation type="submission" date="2024-02" db="EMBL/GenBank/DDBJ databases">
        <authorList>
            <person name="Chen Y."/>
            <person name="Shah S."/>
            <person name="Dougan E. K."/>
            <person name="Thang M."/>
            <person name="Chan C."/>
        </authorList>
    </citation>
    <scope>NUCLEOTIDE SEQUENCE [LARGE SCALE GENOMIC DNA]</scope>
</reference>
<keyword evidence="4" id="KW-1185">Reference proteome</keyword>
<feature type="chain" id="PRO_5047318134" description="AB hydrolase-1 domain-containing protein" evidence="1">
    <location>
        <begin position="25"/>
        <end position="350"/>
    </location>
</feature>